<dbReference type="Gramene" id="Pp3c14_4670V3.1">
    <property type="protein sequence ID" value="Pp3c14_4670V3.1"/>
    <property type="gene ID" value="Pp3c14_4670"/>
</dbReference>
<protein>
    <submittedName>
        <fullName evidence="1 2">Uncharacterized protein</fullName>
    </submittedName>
</protein>
<evidence type="ECO:0000313" key="1">
    <source>
        <dbReference type="EMBL" id="PNR40616.1"/>
    </source>
</evidence>
<dbReference type="AlphaFoldDB" id="A0A2K1JH42"/>
<dbReference type="EnsemblPlants" id="Pp3c14_4670V3.1">
    <property type="protein sequence ID" value="Pp3c14_4670V3.1"/>
    <property type="gene ID" value="Pp3c14_4670"/>
</dbReference>
<gene>
    <name evidence="1" type="ORF">PHYPA_018019</name>
</gene>
<keyword evidence="3" id="KW-1185">Reference proteome</keyword>
<dbReference type="Proteomes" id="UP000006727">
    <property type="component" value="Chromosome 14"/>
</dbReference>
<accession>A0A2K1JH42</accession>
<proteinExistence type="predicted"/>
<organism evidence="1">
    <name type="scientific">Physcomitrium patens</name>
    <name type="common">Spreading-leaved earth moss</name>
    <name type="synonym">Physcomitrella patens</name>
    <dbReference type="NCBI Taxonomy" id="3218"/>
    <lineage>
        <taxon>Eukaryota</taxon>
        <taxon>Viridiplantae</taxon>
        <taxon>Streptophyta</taxon>
        <taxon>Embryophyta</taxon>
        <taxon>Bryophyta</taxon>
        <taxon>Bryophytina</taxon>
        <taxon>Bryopsida</taxon>
        <taxon>Funariidae</taxon>
        <taxon>Funariales</taxon>
        <taxon>Funariaceae</taxon>
        <taxon>Physcomitrium</taxon>
    </lineage>
</organism>
<name>A0A2K1JH42_PHYPA</name>
<sequence length="46" mass="5475">MGAMRFSSRFRCCAQWLLMDWMGFANERNDSRSLNCAVVQRTRMLQ</sequence>
<reference evidence="2" key="3">
    <citation type="submission" date="2020-12" db="UniProtKB">
        <authorList>
            <consortium name="EnsemblPlants"/>
        </authorList>
    </citation>
    <scope>IDENTIFICATION</scope>
</reference>
<evidence type="ECO:0000313" key="3">
    <source>
        <dbReference type="Proteomes" id="UP000006727"/>
    </source>
</evidence>
<evidence type="ECO:0000313" key="2">
    <source>
        <dbReference type="EnsemblPlants" id="Pp3c14_4670V3.1"/>
    </source>
</evidence>
<reference evidence="1 3" key="2">
    <citation type="journal article" date="2018" name="Plant J.">
        <title>The Physcomitrella patens chromosome-scale assembly reveals moss genome structure and evolution.</title>
        <authorList>
            <person name="Lang D."/>
            <person name="Ullrich K.K."/>
            <person name="Murat F."/>
            <person name="Fuchs J."/>
            <person name="Jenkins J."/>
            <person name="Haas F.B."/>
            <person name="Piednoel M."/>
            <person name="Gundlach H."/>
            <person name="Van Bel M."/>
            <person name="Meyberg R."/>
            <person name="Vives C."/>
            <person name="Morata J."/>
            <person name="Symeonidi A."/>
            <person name="Hiss M."/>
            <person name="Muchero W."/>
            <person name="Kamisugi Y."/>
            <person name="Saleh O."/>
            <person name="Blanc G."/>
            <person name="Decker E.L."/>
            <person name="van Gessel N."/>
            <person name="Grimwood J."/>
            <person name="Hayes R.D."/>
            <person name="Graham S.W."/>
            <person name="Gunter L.E."/>
            <person name="McDaniel S.F."/>
            <person name="Hoernstein S.N.W."/>
            <person name="Larsson A."/>
            <person name="Li F.W."/>
            <person name="Perroud P.F."/>
            <person name="Phillips J."/>
            <person name="Ranjan P."/>
            <person name="Rokshar D.S."/>
            <person name="Rothfels C.J."/>
            <person name="Schneider L."/>
            <person name="Shu S."/>
            <person name="Stevenson D.W."/>
            <person name="Thummler F."/>
            <person name="Tillich M."/>
            <person name="Villarreal Aguilar J.C."/>
            <person name="Widiez T."/>
            <person name="Wong G.K."/>
            <person name="Wymore A."/>
            <person name="Zhang Y."/>
            <person name="Zimmer A.D."/>
            <person name="Quatrano R.S."/>
            <person name="Mayer K.F.X."/>
            <person name="Goodstein D."/>
            <person name="Casacuberta J.M."/>
            <person name="Vandepoele K."/>
            <person name="Reski R."/>
            <person name="Cuming A.C."/>
            <person name="Tuskan G.A."/>
            <person name="Maumus F."/>
            <person name="Salse J."/>
            <person name="Schmutz J."/>
            <person name="Rensing S.A."/>
        </authorList>
    </citation>
    <scope>NUCLEOTIDE SEQUENCE [LARGE SCALE GENOMIC DNA]</scope>
    <source>
        <strain evidence="2 3">cv. Gransden 2004</strain>
    </source>
</reference>
<dbReference type="InParanoid" id="A0A2K1JH42"/>
<dbReference type="EMBL" id="ABEU02000014">
    <property type="protein sequence ID" value="PNR40616.1"/>
    <property type="molecule type" value="Genomic_DNA"/>
</dbReference>
<reference evidence="1 3" key="1">
    <citation type="journal article" date="2008" name="Science">
        <title>The Physcomitrella genome reveals evolutionary insights into the conquest of land by plants.</title>
        <authorList>
            <person name="Rensing S."/>
            <person name="Lang D."/>
            <person name="Zimmer A."/>
            <person name="Terry A."/>
            <person name="Salamov A."/>
            <person name="Shapiro H."/>
            <person name="Nishiyama T."/>
            <person name="Perroud P.-F."/>
            <person name="Lindquist E."/>
            <person name="Kamisugi Y."/>
            <person name="Tanahashi T."/>
            <person name="Sakakibara K."/>
            <person name="Fujita T."/>
            <person name="Oishi K."/>
            <person name="Shin-I T."/>
            <person name="Kuroki Y."/>
            <person name="Toyoda A."/>
            <person name="Suzuki Y."/>
            <person name="Hashimoto A."/>
            <person name="Yamaguchi K."/>
            <person name="Sugano A."/>
            <person name="Kohara Y."/>
            <person name="Fujiyama A."/>
            <person name="Anterola A."/>
            <person name="Aoki S."/>
            <person name="Ashton N."/>
            <person name="Barbazuk W.B."/>
            <person name="Barker E."/>
            <person name="Bennetzen J."/>
            <person name="Bezanilla M."/>
            <person name="Blankenship R."/>
            <person name="Cho S.H."/>
            <person name="Dutcher S."/>
            <person name="Estelle M."/>
            <person name="Fawcett J.A."/>
            <person name="Gundlach H."/>
            <person name="Hanada K."/>
            <person name="Heyl A."/>
            <person name="Hicks K.A."/>
            <person name="Hugh J."/>
            <person name="Lohr M."/>
            <person name="Mayer K."/>
            <person name="Melkozernov A."/>
            <person name="Murata T."/>
            <person name="Nelson D."/>
            <person name="Pils B."/>
            <person name="Prigge M."/>
            <person name="Reiss B."/>
            <person name="Renner T."/>
            <person name="Rombauts S."/>
            <person name="Rushton P."/>
            <person name="Sanderfoot A."/>
            <person name="Schween G."/>
            <person name="Shiu S.-H."/>
            <person name="Stueber K."/>
            <person name="Theodoulou F.L."/>
            <person name="Tu H."/>
            <person name="Van de Peer Y."/>
            <person name="Verrier P.J."/>
            <person name="Waters E."/>
            <person name="Wood A."/>
            <person name="Yang L."/>
            <person name="Cove D."/>
            <person name="Cuming A."/>
            <person name="Hasebe M."/>
            <person name="Lucas S."/>
            <person name="Mishler D.B."/>
            <person name="Reski R."/>
            <person name="Grigoriev I."/>
            <person name="Quatrano R.S."/>
            <person name="Boore J.L."/>
        </authorList>
    </citation>
    <scope>NUCLEOTIDE SEQUENCE [LARGE SCALE GENOMIC DNA]</scope>
    <source>
        <strain evidence="2 3">cv. Gransden 2004</strain>
    </source>
</reference>